<dbReference type="Proteomes" id="UP000591131">
    <property type="component" value="Unassembled WGS sequence"/>
</dbReference>
<comment type="caution">
    <text evidence="2">The sequence shown here is derived from an EMBL/GenBank/DDBJ whole genome shotgun (WGS) entry which is preliminary data.</text>
</comment>
<dbReference type="GO" id="GO:0015074">
    <property type="term" value="P:DNA integration"/>
    <property type="evidence" value="ECO:0007669"/>
    <property type="project" value="InterPro"/>
</dbReference>
<protein>
    <recommendedName>
        <fullName evidence="4">Tyr recombinase domain-containing protein</fullName>
    </recommendedName>
</protein>
<dbReference type="GO" id="GO:0003677">
    <property type="term" value="F:DNA binding"/>
    <property type="evidence" value="ECO:0007669"/>
    <property type="project" value="InterPro"/>
</dbReference>
<evidence type="ECO:0000256" key="1">
    <source>
        <dbReference type="ARBA" id="ARBA00023172"/>
    </source>
</evidence>
<dbReference type="OrthoDB" id="10407343at2759"/>
<dbReference type="GO" id="GO:0006310">
    <property type="term" value="P:DNA recombination"/>
    <property type="evidence" value="ECO:0007669"/>
    <property type="project" value="UniProtKB-KW"/>
</dbReference>
<dbReference type="AlphaFoldDB" id="A0A7J6KLP2"/>
<keyword evidence="3" id="KW-1185">Reference proteome</keyword>
<evidence type="ECO:0000313" key="3">
    <source>
        <dbReference type="Proteomes" id="UP000591131"/>
    </source>
</evidence>
<dbReference type="EMBL" id="JAAPAO010002489">
    <property type="protein sequence ID" value="KAF4647619.1"/>
    <property type="molecule type" value="Genomic_DNA"/>
</dbReference>
<name>A0A7J6KLP2_PERCH</name>
<organism evidence="2 3">
    <name type="scientific">Perkinsus chesapeaki</name>
    <name type="common">Clam parasite</name>
    <name type="synonym">Perkinsus andrewsi</name>
    <dbReference type="NCBI Taxonomy" id="330153"/>
    <lineage>
        <taxon>Eukaryota</taxon>
        <taxon>Sar</taxon>
        <taxon>Alveolata</taxon>
        <taxon>Perkinsozoa</taxon>
        <taxon>Perkinsea</taxon>
        <taxon>Perkinsida</taxon>
        <taxon>Perkinsidae</taxon>
        <taxon>Perkinsus</taxon>
    </lineage>
</organism>
<dbReference type="Gene3D" id="1.10.443.10">
    <property type="entry name" value="Intergrase catalytic core"/>
    <property type="match status" value="1"/>
</dbReference>
<dbReference type="SUPFAM" id="SSF56349">
    <property type="entry name" value="DNA breaking-rejoining enzymes"/>
    <property type="match status" value="1"/>
</dbReference>
<gene>
    <name evidence="2" type="ORF">FOL47_004360</name>
</gene>
<proteinExistence type="predicted"/>
<accession>A0A7J6KLP2</accession>
<evidence type="ECO:0000313" key="2">
    <source>
        <dbReference type="EMBL" id="KAF4647619.1"/>
    </source>
</evidence>
<feature type="non-terminal residue" evidence="2">
    <location>
        <position position="1"/>
    </location>
</feature>
<feature type="non-terminal residue" evidence="2">
    <location>
        <position position="218"/>
    </location>
</feature>
<dbReference type="InterPro" id="IPR011010">
    <property type="entry name" value="DNA_brk_join_enz"/>
</dbReference>
<dbReference type="InterPro" id="IPR013762">
    <property type="entry name" value="Integrase-like_cat_sf"/>
</dbReference>
<reference evidence="2 3" key="1">
    <citation type="submission" date="2020-04" db="EMBL/GenBank/DDBJ databases">
        <title>Perkinsus chesapeaki whole genome sequence.</title>
        <authorList>
            <person name="Bogema D.R."/>
        </authorList>
    </citation>
    <scope>NUCLEOTIDE SEQUENCE [LARGE SCALE GENOMIC DNA]</scope>
    <source>
        <strain evidence="2">ATCC PRA-425</strain>
    </source>
</reference>
<evidence type="ECO:0008006" key="4">
    <source>
        <dbReference type="Google" id="ProtNLM"/>
    </source>
</evidence>
<sequence>PQHCTLLCGMAPRSTRRGIKTSRGNSSLALSLAEDRNGQSLQRAVNKFRGLTYARSTRSTMSARMRLWSRLSNGLGIPVVPLTGYGVETICSILRASGYRSAVNYLNSAITFNRDQGHALDVGTEGAIKRARMACTRNLGPPQRMRGITLQELRTLTRKLKGFYAVQRVAGYLLASWFLLRCSELIALDIRHVEFDEVQSVVSITIASSKMDQSAFGC</sequence>
<keyword evidence="1" id="KW-0233">DNA recombination</keyword>